<dbReference type="Pfam" id="PF00069">
    <property type="entry name" value="Pkinase"/>
    <property type="match status" value="1"/>
</dbReference>
<dbReference type="GO" id="GO:0050684">
    <property type="term" value="P:regulation of mRNA processing"/>
    <property type="evidence" value="ECO:0007669"/>
    <property type="project" value="TreeGrafter"/>
</dbReference>
<feature type="region of interest" description="Disordered" evidence="9">
    <location>
        <begin position="211"/>
        <end position="389"/>
    </location>
</feature>
<dbReference type="FunFam" id="1.10.510.10:FF:000770">
    <property type="entry name" value="SRSF protein kinase 2"/>
    <property type="match status" value="1"/>
</dbReference>
<dbReference type="EC" id="2.7.11.1" evidence="1"/>
<dbReference type="GO" id="GO:0005524">
    <property type="term" value="F:ATP binding"/>
    <property type="evidence" value="ECO:0007669"/>
    <property type="project" value="UniProtKB-KW"/>
</dbReference>
<dbReference type="GO" id="GO:0004674">
    <property type="term" value="F:protein serine/threonine kinase activity"/>
    <property type="evidence" value="ECO:0007669"/>
    <property type="project" value="UniProtKB-KW"/>
</dbReference>
<feature type="compositionally biased region" description="Acidic residues" evidence="9">
    <location>
        <begin position="226"/>
        <end position="235"/>
    </location>
</feature>
<dbReference type="InterPro" id="IPR008271">
    <property type="entry name" value="Ser/Thr_kinase_AS"/>
</dbReference>
<dbReference type="GO" id="GO:0035556">
    <property type="term" value="P:intracellular signal transduction"/>
    <property type="evidence" value="ECO:0007669"/>
    <property type="project" value="TreeGrafter"/>
</dbReference>
<evidence type="ECO:0000256" key="6">
    <source>
        <dbReference type="ARBA" id="ARBA00022840"/>
    </source>
</evidence>
<feature type="signal peptide" evidence="10">
    <location>
        <begin position="1"/>
        <end position="20"/>
    </location>
</feature>
<dbReference type="InterPro" id="IPR000719">
    <property type="entry name" value="Prot_kinase_dom"/>
</dbReference>
<comment type="catalytic activity">
    <reaction evidence="8">
        <text>L-seryl-[protein] + ATP = O-phospho-L-seryl-[protein] + ADP + H(+)</text>
        <dbReference type="Rhea" id="RHEA:17989"/>
        <dbReference type="Rhea" id="RHEA-COMP:9863"/>
        <dbReference type="Rhea" id="RHEA-COMP:11604"/>
        <dbReference type="ChEBI" id="CHEBI:15378"/>
        <dbReference type="ChEBI" id="CHEBI:29999"/>
        <dbReference type="ChEBI" id="CHEBI:30616"/>
        <dbReference type="ChEBI" id="CHEBI:83421"/>
        <dbReference type="ChEBI" id="CHEBI:456216"/>
        <dbReference type="EC" id="2.7.11.1"/>
    </reaction>
</comment>
<sequence length="657" mass="73769">MGTLLYCLAVLGYAVRESDPSDPNKDMVVQLIDDFKISGMNGIHVCMVFEVLGHHLLKWIIKSNYQGLPLRCVKSIIRQVLQGLDYLHSKCKIIHTDIKPENILMCVDDAYVRRMAAEATEWQKAGAPPPSGSAVSTAPQQKPIGKISKNKKKKLKKKQKRQAELLEKRLQEIEELEREAERKIIEENVTSAVPSNEQDDEYRPEVKLKAAALEEAAEGEPALDNGEAEDQEEKEDAEKENIEKDEDDGEQELENIDPTWIESPKTNGHIGNGPFLLEQQLDDEDDDEEDCPNPEEYNLDEPNAESDYTYSSSYEQFNGELPNGRHKIPESQFPEFSTSLSSGPLEPVACGSALSDGSPLTEQEESSPSHDRSRTVSASSTGDLPKTKTRAADLLVNPLDPRNADKIRVKIADLGNACWVHKHFTEDIQTRQYRSIEVLIGAGYSTPADIWSTACMSITFIIPSRSEAPEEEKPRVLWVLAAPSPTETAVGMALLRLAAPSCSEPSGKDSTAFELATGDYLFEPHSGEDYSRDEDHIAHIIELLGSIPRHFALSGKYSREFFNRRDHIALIIELLGKIPRQFAMLGKYSKEFFTRKGELRHITKLKPWSLFDVLVEKYGWPHEDAAQFTDFLIPMLEMVPEKRASAGECLRHPWLNS</sequence>
<dbReference type="Gene3D" id="1.10.510.10">
    <property type="entry name" value="Transferase(Phosphotransferase) domain 1"/>
    <property type="match status" value="3"/>
</dbReference>
<evidence type="ECO:0000313" key="12">
    <source>
        <dbReference type="EMBL" id="KAK1334971.1"/>
    </source>
</evidence>
<keyword evidence="13" id="KW-1185">Reference proteome</keyword>
<organism evidence="12 13">
    <name type="scientific">Cnephaeus nilssonii</name>
    <name type="common">Northern bat</name>
    <name type="synonym">Eptesicus nilssonii</name>
    <dbReference type="NCBI Taxonomy" id="3371016"/>
    <lineage>
        <taxon>Eukaryota</taxon>
        <taxon>Metazoa</taxon>
        <taxon>Chordata</taxon>
        <taxon>Craniata</taxon>
        <taxon>Vertebrata</taxon>
        <taxon>Euteleostomi</taxon>
        <taxon>Mammalia</taxon>
        <taxon>Eutheria</taxon>
        <taxon>Laurasiatheria</taxon>
        <taxon>Chiroptera</taxon>
        <taxon>Yangochiroptera</taxon>
        <taxon>Vespertilionidae</taxon>
        <taxon>Cnephaeus</taxon>
    </lineage>
</organism>
<keyword evidence="3" id="KW-0808">Transferase</keyword>
<name>A0AA40HQD6_CNENI</name>
<feature type="compositionally biased region" description="Acidic residues" evidence="9">
    <location>
        <begin position="243"/>
        <end position="255"/>
    </location>
</feature>
<evidence type="ECO:0000313" key="13">
    <source>
        <dbReference type="Proteomes" id="UP001177744"/>
    </source>
</evidence>
<evidence type="ECO:0000259" key="11">
    <source>
        <dbReference type="PROSITE" id="PS50011"/>
    </source>
</evidence>
<feature type="compositionally biased region" description="Basic residues" evidence="9">
    <location>
        <begin position="148"/>
        <end position="160"/>
    </location>
</feature>
<keyword evidence="5" id="KW-0418">Kinase</keyword>
<keyword evidence="4" id="KW-0547">Nucleotide-binding</keyword>
<evidence type="ECO:0000256" key="4">
    <source>
        <dbReference type="ARBA" id="ARBA00022741"/>
    </source>
</evidence>
<evidence type="ECO:0000256" key="3">
    <source>
        <dbReference type="ARBA" id="ARBA00022679"/>
    </source>
</evidence>
<feature type="compositionally biased region" description="Low complexity" evidence="9">
    <location>
        <begin position="211"/>
        <end position="225"/>
    </location>
</feature>
<dbReference type="PROSITE" id="PS00108">
    <property type="entry name" value="PROTEIN_KINASE_ST"/>
    <property type="match status" value="1"/>
</dbReference>
<feature type="compositionally biased region" description="Polar residues" evidence="9">
    <location>
        <begin position="306"/>
        <end position="316"/>
    </location>
</feature>
<dbReference type="FunFam" id="1.10.510.10:FF:000427">
    <property type="entry name" value="SRSF protein kinase 2 isoform X1"/>
    <property type="match status" value="1"/>
</dbReference>
<evidence type="ECO:0000256" key="8">
    <source>
        <dbReference type="ARBA" id="ARBA00048679"/>
    </source>
</evidence>
<dbReference type="PANTHER" id="PTHR47634">
    <property type="entry name" value="PROTEIN KINASE DOMAIN-CONTAINING PROTEIN-RELATED"/>
    <property type="match status" value="1"/>
</dbReference>
<comment type="catalytic activity">
    <reaction evidence="7">
        <text>L-threonyl-[protein] + ATP = O-phospho-L-threonyl-[protein] + ADP + H(+)</text>
        <dbReference type="Rhea" id="RHEA:46608"/>
        <dbReference type="Rhea" id="RHEA-COMP:11060"/>
        <dbReference type="Rhea" id="RHEA-COMP:11605"/>
        <dbReference type="ChEBI" id="CHEBI:15378"/>
        <dbReference type="ChEBI" id="CHEBI:30013"/>
        <dbReference type="ChEBI" id="CHEBI:30616"/>
        <dbReference type="ChEBI" id="CHEBI:61977"/>
        <dbReference type="ChEBI" id="CHEBI:456216"/>
        <dbReference type="EC" id="2.7.11.1"/>
    </reaction>
</comment>
<keyword evidence="10" id="KW-0732">Signal</keyword>
<dbReference type="SUPFAM" id="SSF56112">
    <property type="entry name" value="Protein kinase-like (PK-like)"/>
    <property type="match status" value="2"/>
</dbReference>
<dbReference type="GO" id="GO:0000245">
    <property type="term" value="P:spliceosomal complex assembly"/>
    <property type="evidence" value="ECO:0007669"/>
    <property type="project" value="TreeGrafter"/>
</dbReference>
<dbReference type="SMART" id="SM00220">
    <property type="entry name" value="S_TKc"/>
    <property type="match status" value="1"/>
</dbReference>
<dbReference type="InterPro" id="IPR011009">
    <property type="entry name" value="Kinase-like_dom_sf"/>
</dbReference>
<reference evidence="12" key="1">
    <citation type="submission" date="2023-06" db="EMBL/GenBank/DDBJ databases">
        <title>Reference genome for the Northern bat (Eptesicus nilssonii), a most northern bat species.</title>
        <authorList>
            <person name="Laine V.N."/>
            <person name="Pulliainen A.T."/>
            <person name="Lilley T.M."/>
        </authorList>
    </citation>
    <scope>NUCLEOTIDE SEQUENCE</scope>
    <source>
        <strain evidence="12">BLF_Eptnil</strain>
        <tissue evidence="12">Kidney</tissue>
    </source>
</reference>
<evidence type="ECO:0000256" key="2">
    <source>
        <dbReference type="ARBA" id="ARBA00022527"/>
    </source>
</evidence>
<evidence type="ECO:0000256" key="7">
    <source>
        <dbReference type="ARBA" id="ARBA00047899"/>
    </source>
</evidence>
<dbReference type="GO" id="GO:0005737">
    <property type="term" value="C:cytoplasm"/>
    <property type="evidence" value="ECO:0007669"/>
    <property type="project" value="TreeGrafter"/>
</dbReference>
<evidence type="ECO:0000256" key="10">
    <source>
        <dbReference type="SAM" id="SignalP"/>
    </source>
</evidence>
<dbReference type="FunFam" id="1.10.510.10:FF:000834">
    <property type="entry name" value="SRSF protein kinase 2"/>
    <property type="match status" value="1"/>
</dbReference>
<dbReference type="PROSITE" id="PS50011">
    <property type="entry name" value="PROTEIN_KINASE_DOM"/>
    <property type="match status" value="1"/>
</dbReference>
<dbReference type="GO" id="GO:0005634">
    <property type="term" value="C:nucleus"/>
    <property type="evidence" value="ECO:0007669"/>
    <property type="project" value="TreeGrafter"/>
</dbReference>
<accession>A0AA40HQD6</accession>
<feature type="domain" description="Protein kinase" evidence="11">
    <location>
        <begin position="1"/>
        <end position="655"/>
    </location>
</feature>
<dbReference type="PANTHER" id="PTHR47634:SF6">
    <property type="entry name" value="SRSF PROTEIN KINASE 2"/>
    <property type="match status" value="1"/>
</dbReference>
<proteinExistence type="predicted"/>
<evidence type="ECO:0000256" key="1">
    <source>
        <dbReference type="ARBA" id="ARBA00012513"/>
    </source>
</evidence>
<dbReference type="FunFam" id="1.10.510.10:FF:000275">
    <property type="entry name" value="SRSF protein kinase 2 isoform X3"/>
    <property type="match status" value="1"/>
</dbReference>
<dbReference type="InterPro" id="IPR051334">
    <property type="entry name" value="SRPK"/>
</dbReference>
<evidence type="ECO:0000256" key="5">
    <source>
        <dbReference type="ARBA" id="ARBA00022777"/>
    </source>
</evidence>
<evidence type="ECO:0000256" key="9">
    <source>
        <dbReference type="SAM" id="MobiDB-lite"/>
    </source>
</evidence>
<keyword evidence="6" id="KW-0067">ATP-binding</keyword>
<dbReference type="AlphaFoldDB" id="A0AA40HQD6"/>
<keyword evidence="2" id="KW-0723">Serine/threonine-protein kinase</keyword>
<feature type="compositionally biased region" description="Acidic residues" evidence="9">
    <location>
        <begin position="280"/>
        <end position="304"/>
    </location>
</feature>
<comment type="caution">
    <text evidence="12">The sequence shown here is derived from an EMBL/GenBank/DDBJ whole genome shotgun (WGS) entry which is preliminary data.</text>
</comment>
<dbReference type="EMBL" id="JAULJE010000014">
    <property type="protein sequence ID" value="KAK1334971.1"/>
    <property type="molecule type" value="Genomic_DNA"/>
</dbReference>
<protein>
    <recommendedName>
        <fullName evidence="1">non-specific serine/threonine protein kinase</fullName>
        <ecNumber evidence="1">2.7.11.1</ecNumber>
    </recommendedName>
</protein>
<feature type="region of interest" description="Disordered" evidence="9">
    <location>
        <begin position="122"/>
        <end position="160"/>
    </location>
</feature>
<gene>
    <name evidence="12" type="ORF">QTO34_004546</name>
</gene>
<feature type="chain" id="PRO_5041260785" description="non-specific serine/threonine protein kinase" evidence="10">
    <location>
        <begin position="21"/>
        <end position="657"/>
    </location>
</feature>
<dbReference type="Proteomes" id="UP001177744">
    <property type="component" value="Unassembled WGS sequence"/>
</dbReference>